<proteinExistence type="inferred from homology"/>
<dbReference type="PANTHER" id="PTHR43806:SF11">
    <property type="entry name" value="CEREVISIN-RELATED"/>
    <property type="match status" value="1"/>
</dbReference>
<dbReference type="PRINTS" id="PR00723">
    <property type="entry name" value="SUBTILISIN"/>
</dbReference>
<keyword evidence="4 5" id="KW-0720">Serine protease</keyword>
<evidence type="ECO:0000256" key="6">
    <source>
        <dbReference type="SAM" id="SignalP"/>
    </source>
</evidence>
<comment type="similarity">
    <text evidence="1 5">Belongs to the peptidase S8 family.</text>
</comment>
<evidence type="ECO:0000256" key="2">
    <source>
        <dbReference type="ARBA" id="ARBA00022670"/>
    </source>
</evidence>
<evidence type="ECO:0000313" key="8">
    <source>
        <dbReference type="EMBL" id="TMV13096.1"/>
    </source>
</evidence>
<dbReference type="Proteomes" id="UP001191082">
    <property type="component" value="Unassembled WGS sequence"/>
</dbReference>
<feature type="chain" id="PRO_5047075350" evidence="6">
    <location>
        <begin position="18"/>
        <end position="382"/>
    </location>
</feature>
<dbReference type="InterPro" id="IPR015500">
    <property type="entry name" value="Peptidase_S8_subtilisin-rel"/>
</dbReference>
<evidence type="ECO:0000256" key="4">
    <source>
        <dbReference type="ARBA" id="ARBA00022825"/>
    </source>
</evidence>
<dbReference type="InterPro" id="IPR023828">
    <property type="entry name" value="Peptidase_S8_Ser-AS"/>
</dbReference>
<dbReference type="EMBL" id="VCPC01000002">
    <property type="protein sequence ID" value="TMV13096.1"/>
    <property type="molecule type" value="Genomic_DNA"/>
</dbReference>
<comment type="caution">
    <text evidence="8">The sequence shown here is derived from an EMBL/GenBank/DDBJ whole genome shotgun (WGS) entry which is preliminary data.</text>
</comment>
<evidence type="ECO:0000256" key="5">
    <source>
        <dbReference type="PROSITE-ProRule" id="PRU01240"/>
    </source>
</evidence>
<feature type="domain" description="Peptidase S8/S53" evidence="7">
    <location>
        <begin position="142"/>
        <end position="371"/>
    </location>
</feature>
<keyword evidence="2 5" id="KW-0645">Protease</keyword>
<evidence type="ECO:0000256" key="1">
    <source>
        <dbReference type="ARBA" id="ARBA00011073"/>
    </source>
</evidence>
<sequence length="382" mass="38838">MIRLAAFFALLACPALAQGVVLDPPPAEVIAADAGTLYDTTSLVVLTDSAASADRLTSVATFDLLSRETLEGLGQEMLVFRLPPDVSGAEAIRQIETIEPGATAGVNHAYSAPVAASLPKGREYANALIGWPEAGCAAQVPIGTLDTDIDPKAMGLAGVDIVRRQFVAAGRDTAHGTAIAQLIAGPGRLTGARLYHAAVIGRTEGGAPAAGVDTLVRALDWMQDSGVGIVNVSLAGPYNKILDRAVQAAERRGLIVVAAVGNTGRDGPPRYPAAFRQTIGVTALDAALALYAEAPEGGHVDIAAPGVDVFVPRDGGVYLSGTSVAAPFVTALLAADPMAARLGSAAAARDWLASRARDLGAPGPDRLFGSGLVQVRNGCGAG</sequence>
<dbReference type="SUPFAM" id="SSF52743">
    <property type="entry name" value="Subtilisin-like"/>
    <property type="match status" value="1"/>
</dbReference>
<feature type="signal peptide" evidence="6">
    <location>
        <begin position="1"/>
        <end position="17"/>
    </location>
</feature>
<keyword evidence="9" id="KW-1185">Reference proteome</keyword>
<keyword evidence="3 5" id="KW-0378">Hydrolase</keyword>
<dbReference type="PROSITE" id="PS00138">
    <property type="entry name" value="SUBTILASE_SER"/>
    <property type="match status" value="1"/>
</dbReference>
<dbReference type="InterPro" id="IPR050131">
    <property type="entry name" value="Peptidase_S8_subtilisin-like"/>
</dbReference>
<dbReference type="InterPro" id="IPR036852">
    <property type="entry name" value="Peptidase_S8/S53_dom_sf"/>
</dbReference>
<dbReference type="RefSeq" id="WP_138863652.1">
    <property type="nucleotide sequence ID" value="NZ_VCPC01000002.1"/>
</dbReference>
<evidence type="ECO:0000256" key="3">
    <source>
        <dbReference type="ARBA" id="ARBA00022801"/>
    </source>
</evidence>
<name>A0ABY2X9P0_9RHOB</name>
<gene>
    <name evidence="8" type="ORF">FGK64_09965</name>
</gene>
<reference evidence="8 9" key="1">
    <citation type="submission" date="2019-05" db="EMBL/GenBank/DDBJ databases">
        <title>Marivita sp. nov. isolated from sea sediment.</title>
        <authorList>
            <person name="Kim W."/>
        </authorList>
    </citation>
    <scope>NUCLEOTIDE SEQUENCE [LARGE SCALE GENOMIC DNA]</scope>
    <source>
        <strain evidence="8 9">CAU 1492</strain>
    </source>
</reference>
<evidence type="ECO:0000313" key="9">
    <source>
        <dbReference type="Proteomes" id="UP001191082"/>
    </source>
</evidence>
<dbReference type="CDD" id="cd05561">
    <property type="entry name" value="Peptidases_S8_4"/>
    <property type="match status" value="1"/>
</dbReference>
<dbReference type="InterPro" id="IPR000209">
    <property type="entry name" value="Peptidase_S8/S53_dom"/>
</dbReference>
<feature type="active site" description="Charge relay system" evidence="5">
    <location>
        <position position="323"/>
    </location>
</feature>
<dbReference type="PROSITE" id="PS51892">
    <property type="entry name" value="SUBTILASE"/>
    <property type="match status" value="1"/>
</dbReference>
<evidence type="ECO:0000259" key="7">
    <source>
        <dbReference type="Pfam" id="PF00082"/>
    </source>
</evidence>
<feature type="active site" description="Charge relay system" evidence="5">
    <location>
        <position position="175"/>
    </location>
</feature>
<protein>
    <submittedName>
        <fullName evidence="8">Peptidase S8</fullName>
    </submittedName>
</protein>
<keyword evidence="6" id="KW-0732">Signal</keyword>
<organism evidence="8 9">
    <name type="scientific">Arenibacterium halophilum</name>
    <dbReference type="NCBI Taxonomy" id="2583821"/>
    <lineage>
        <taxon>Bacteria</taxon>
        <taxon>Pseudomonadati</taxon>
        <taxon>Pseudomonadota</taxon>
        <taxon>Alphaproteobacteria</taxon>
        <taxon>Rhodobacterales</taxon>
        <taxon>Paracoccaceae</taxon>
        <taxon>Arenibacterium</taxon>
    </lineage>
</organism>
<dbReference type="Pfam" id="PF00082">
    <property type="entry name" value="Peptidase_S8"/>
    <property type="match status" value="1"/>
</dbReference>
<feature type="active site" description="Charge relay system" evidence="5">
    <location>
        <position position="146"/>
    </location>
</feature>
<accession>A0ABY2X9P0</accession>
<dbReference type="PANTHER" id="PTHR43806">
    <property type="entry name" value="PEPTIDASE S8"/>
    <property type="match status" value="1"/>
</dbReference>
<dbReference type="Gene3D" id="3.40.50.200">
    <property type="entry name" value="Peptidase S8/S53 domain"/>
    <property type="match status" value="1"/>
</dbReference>